<evidence type="ECO:0000259" key="3">
    <source>
        <dbReference type="PROSITE" id="PS50222"/>
    </source>
</evidence>
<dbReference type="PROSITE" id="PS50222">
    <property type="entry name" value="EF_HAND_2"/>
    <property type="match status" value="7"/>
</dbReference>
<dbReference type="CDD" id="cd15902">
    <property type="entry name" value="EFh_HEF"/>
    <property type="match status" value="2"/>
</dbReference>
<dbReference type="SUPFAM" id="SSF47473">
    <property type="entry name" value="EF-hand"/>
    <property type="match status" value="4"/>
</dbReference>
<accession>A0ABN8P1R7</accession>
<proteinExistence type="predicted"/>
<dbReference type="Pfam" id="PF13202">
    <property type="entry name" value="EF-hand_5"/>
    <property type="match status" value="2"/>
</dbReference>
<protein>
    <recommendedName>
        <fullName evidence="3">EF-hand domain-containing protein</fullName>
    </recommendedName>
</protein>
<feature type="domain" description="EF-hand" evidence="3">
    <location>
        <begin position="397"/>
        <end position="432"/>
    </location>
</feature>
<gene>
    <name evidence="4" type="ORF">PLOB_00034346</name>
</gene>
<dbReference type="Gene3D" id="1.10.238.10">
    <property type="entry name" value="EF-hand"/>
    <property type="match status" value="6"/>
</dbReference>
<sequence length="569" mass="66907">MASSRGMKPFVTKFHGKTKLTSTEFMAIFRKYDKDGNGYLEARELDPFLLELFKAKYRGVARDKVKEIRELILERYDKNFDGRLEINEVAQILPTEENFLLQFQRNAKLTSVDFMKIWNHYDADKKGYLERQQLRGFFKDMLTVNNPSISPQRIEQYVNAAIETLDKNGDGEIELSEMAKLLPVEENFLSKFEIRRKMTRRDFEKIWYHYDQDHNGTIAGAELDALIRDLYIKNNSWERCVVDDMASSRGMKPFVTKFHGKAQLTSTEFMAVFRKYDKDGNGYIEARELDPFLQELFEARYHGLAHDKVREMRELILERYDKNFDGRLEINELAQILPTEENFLLQFQKEARITSVEFMKIWNHYDVYREGYLEKKQLRGFFKDMLTVNNPNISPQRIEDYVNGAIESFDKNDDGEIELSEMAKLLPVEENFLSKFQIRKNLTRQEFEKIWYHYDQDHNGIIGGAELDALIRDLYIKNNSEPPDMKTISDQRDMIMKFADRDGDDGIQKEELGLFFSVAQSRRVQEIKVDAESREAERRAEKEAEKKEDQKKADDGSSTSGNAGCCWLF</sequence>
<feature type="compositionally biased region" description="Basic and acidic residues" evidence="2">
    <location>
        <begin position="527"/>
        <end position="555"/>
    </location>
</feature>
<reference evidence="4 5" key="1">
    <citation type="submission" date="2022-05" db="EMBL/GenBank/DDBJ databases">
        <authorList>
            <consortium name="Genoscope - CEA"/>
            <person name="William W."/>
        </authorList>
    </citation>
    <scope>NUCLEOTIDE SEQUENCE [LARGE SCALE GENOMIC DNA]</scope>
</reference>
<dbReference type="InterPro" id="IPR051001">
    <property type="entry name" value="Calbindin_Ca-bind"/>
</dbReference>
<organism evidence="4 5">
    <name type="scientific">Porites lobata</name>
    <dbReference type="NCBI Taxonomy" id="104759"/>
    <lineage>
        <taxon>Eukaryota</taxon>
        <taxon>Metazoa</taxon>
        <taxon>Cnidaria</taxon>
        <taxon>Anthozoa</taxon>
        <taxon>Hexacorallia</taxon>
        <taxon>Scleractinia</taxon>
        <taxon>Fungiina</taxon>
        <taxon>Poritidae</taxon>
        <taxon>Porites</taxon>
    </lineage>
</organism>
<feature type="domain" description="EF-hand" evidence="3">
    <location>
        <begin position="442"/>
        <end position="477"/>
    </location>
</feature>
<keyword evidence="1" id="KW-0106">Calcium</keyword>
<evidence type="ECO:0000256" key="2">
    <source>
        <dbReference type="SAM" id="MobiDB-lite"/>
    </source>
</evidence>
<dbReference type="InterPro" id="IPR011992">
    <property type="entry name" value="EF-hand-dom_pair"/>
</dbReference>
<dbReference type="InterPro" id="IPR002048">
    <property type="entry name" value="EF_hand_dom"/>
</dbReference>
<dbReference type="PROSITE" id="PS00018">
    <property type="entry name" value="EF_HAND_1"/>
    <property type="match status" value="6"/>
</dbReference>
<feature type="domain" description="EF-hand" evidence="3">
    <location>
        <begin position="109"/>
        <end position="144"/>
    </location>
</feature>
<feature type="domain" description="EF-hand" evidence="3">
    <location>
        <begin position="153"/>
        <end position="188"/>
    </location>
</feature>
<dbReference type="PANTHER" id="PTHR19972">
    <property type="entry name" value="CALBINDIN"/>
    <property type="match status" value="1"/>
</dbReference>
<feature type="region of interest" description="Disordered" evidence="2">
    <location>
        <begin position="527"/>
        <end position="569"/>
    </location>
</feature>
<dbReference type="InterPro" id="IPR018247">
    <property type="entry name" value="EF_Hand_1_Ca_BS"/>
</dbReference>
<feature type="domain" description="EF-hand" evidence="3">
    <location>
        <begin position="198"/>
        <end position="233"/>
    </location>
</feature>
<evidence type="ECO:0000256" key="1">
    <source>
        <dbReference type="ARBA" id="ARBA00022837"/>
    </source>
</evidence>
<feature type="domain" description="EF-hand" evidence="3">
    <location>
        <begin position="20"/>
        <end position="55"/>
    </location>
</feature>
<dbReference type="SMART" id="SM00054">
    <property type="entry name" value="EFh"/>
    <property type="match status" value="11"/>
</dbReference>
<evidence type="ECO:0000313" key="5">
    <source>
        <dbReference type="Proteomes" id="UP001159405"/>
    </source>
</evidence>
<feature type="domain" description="EF-hand" evidence="3">
    <location>
        <begin position="264"/>
        <end position="299"/>
    </location>
</feature>
<keyword evidence="5" id="KW-1185">Reference proteome</keyword>
<comment type="caution">
    <text evidence="4">The sequence shown here is derived from an EMBL/GenBank/DDBJ whole genome shotgun (WGS) entry which is preliminary data.</text>
</comment>
<dbReference type="PANTHER" id="PTHR19972:SF10">
    <property type="entry name" value="CALBINDIN-32"/>
    <property type="match status" value="1"/>
</dbReference>
<dbReference type="EMBL" id="CALNXK010000047">
    <property type="protein sequence ID" value="CAH3129941.1"/>
    <property type="molecule type" value="Genomic_DNA"/>
</dbReference>
<dbReference type="Proteomes" id="UP001159405">
    <property type="component" value="Unassembled WGS sequence"/>
</dbReference>
<name>A0ABN8P1R7_9CNID</name>
<evidence type="ECO:0000313" key="4">
    <source>
        <dbReference type="EMBL" id="CAH3129941.1"/>
    </source>
</evidence>
<dbReference type="Pfam" id="PF13499">
    <property type="entry name" value="EF-hand_7"/>
    <property type="match status" value="2"/>
</dbReference>